<evidence type="ECO:0000313" key="2">
    <source>
        <dbReference type="Proteomes" id="UP000199682"/>
    </source>
</evidence>
<evidence type="ECO:0000313" key="1">
    <source>
        <dbReference type="EMBL" id="SDL61789.1"/>
    </source>
</evidence>
<name>A0A1G9LIM7_9PSEU</name>
<sequence length="256" mass="28484">MSTYVDNRYPSTEVDKYREGVKIETAEQGAPGRVTEDRIRVLPNAVLVLDGVTSRTRPPDRNGGWYASKLADELARLLNDTDPLTDLLAQAITNLVAEHGLVPGDSPSATASMVRWNADTIDALVLCDTPVVAFGQSTRVLEDTRLEDLRPDPDILRWKNEPGGYWVAEADPVAGHQARTASWRRDETRSVIALTDGVSCGVSEYGLFAWEDLEQLPLGEVLDRIREAERGDSEHQRWPRYKTHDDQAIARISFSA</sequence>
<protein>
    <recommendedName>
        <fullName evidence="3">Protein phosphatase 2C</fullName>
    </recommendedName>
</protein>
<organism evidence="1 2">
    <name type="scientific">Lentzea albidocapillata subsp. violacea</name>
    <dbReference type="NCBI Taxonomy" id="128104"/>
    <lineage>
        <taxon>Bacteria</taxon>
        <taxon>Bacillati</taxon>
        <taxon>Actinomycetota</taxon>
        <taxon>Actinomycetes</taxon>
        <taxon>Pseudonocardiales</taxon>
        <taxon>Pseudonocardiaceae</taxon>
        <taxon>Lentzea</taxon>
    </lineage>
</organism>
<reference evidence="2" key="1">
    <citation type="submission" date="2016-10" db="EMBL/GenBank/DDBJ databases">
        <authorList>
            <person name="Varghese N."/>
            <person name="Submissions S."/>
        </authorList>
    </citation>
    <scope>NUCLEOTIDE SEQUENCE [LARGE SCALE GENOMIC DNA]</scope>
    <source>
        <strain evidence="2">DSM 44796</strain>
    </source>
</reference>
<dbReference type="AlphaFoldDB" id="A0A1G9LIM7"/>
<evidence type="ECO:0008006" key="3">
    <source>
        <dbReference type="Google" id="ProtNLM"/>
    </source>
</evidence>
<dbReference type="Proteomes" id="UP000199682">
    <property type="component" value="Unassembled WGS sequence"/>
</dbReference>
<dbReference type="EMBL" id="FNET01000012">
    <property type="protein sequence ID" value="SDL61789.1"/>
    <property type="molecule type" value="Genomic_DNA"/>
</dbReference>
<gene>
    <name evidence="1" type="ORF">SAMN04488074_11275</name>
</gene>
<proteinExistence type="predicted"/>
<accession>A0A1G9LIM7</accession>